<dbReference type="EMBL" id="JMCC02000064">
    <property type="protein sequence ID" value="KIG14880.1"/>
    <property type="molecule type" value="Genomic_DNA"/>
</dbReference>
<comment type="caution">
    <text evidence="3">The sequence shown here is derived from an EMBL/GenBank/DDBJ whole genome shotgun (WGS) entry which is preliminary data.</text>
</comment>
<dbReference type="AlphaFoldDB" id="A0A0C2CZ15"/>
<feature type="chain" id="PRO_5002159370" evidence="2">
    <location>
        <begin position="25"/>
        <end position="204"/>
    </location>
</feature>
<evidence type="ECO:0000256" key="1">
    <source>
        <dbReference type="SAM" id="MobiDB-lite"/>
    </source>
</evidence>
<evidence type="ECO:0000256" key="2">
    <source>
        <dbReference type="SAM" id="SignalP"/>
    </source>
</evidence>
<keyword evidence="2" id="KW-0732">Signal</keyword>
<protein>
    <submittedName>
        <fullName evidence="3">Inter-alpha-trypsin inhibitor domain protein</fullName>
    </submittedName>
</protein>
<dbReference type="Proteomes" id="UP000031599">
    <property type="component" value="Unassembled WGS sequence"/>
</dbReference>
<name>A0A0C2CZ15_9BACT</name>
<proteinExistence type="predicted"/>
<dbReference type="InterPro" id="IPR049806">
    <property type="entry name" value="MasK-like_C"/>
</dbReference>
<reference evidence="3 4" key="1">
    <citation type="submission" date="2014-12" db="EMBL/GenBank/DDBJ databases">
        <title>Genome assembly of Enhygromyxa salina DSM 15201.</title>
        <authorList>
            <person name="Sharma G."/>
            <person name="Subramanian S."/>
        </authorList>
    </citation>
    <scope>NUCLEOTIDE SEQUENCE [LARGE SCALE GENOMIC DNA]</scope>
    <source>
        <strain evidence="3 4">DSM 15201</strain>
    </source>
</reference>
<gene>
    <name evidence="3" type="ORF">DB30_06262</name>
</gene>
<evidence type="ECO:0000313" key="4">
    <source>
        <dbReference type="Proteomes" id="UP000031599"/>
    </source>
</evidence>
<evidence type="ECO:0000313" key="3">
    <source>
        <dbReference type="EMBL" id="KIG14880.1"/>
    </source>
</evidence>
<dbReference type="NCBIfam" id="NF033768">
    <property type="entry name" value="myxo_SS_tail"/>
    <property type="match status" value="1"/>
</dbReference>
<sequence length="204" mass="21033">MTGPRSLLLFTLTVVLGCASPNNASTPIAEDADASADAKNQAPGGAAEPDAIAPTAQPPEEPAAKPAAFNEEAEGEQAQREHGAEAFAPPADGASVRLEIQVPMINGGLNRDIIRRTASDHADDIRACHGRALAATPELAGTIVVALKIDADGGVSEAELSERSAFASRDVQDCVLTLARDWQFPKPSGTKPTSVELAFELGGS</sequence>
<accession>A0A0C2CZ15</accession>
<feature type="signal peptide" evidence="2">
    <location>
        <begin position="1"/>
        <end position="24"/>
    </location>
</feature>
<organism evidence="3 4">
    <name type="scientific">Enhygromyxa salina</name>
    <dbReference type="NCBI Taxonomy" id="215803"/>
    <lineage>
        <taxon>Bacteria</taxon>
        <taxon>Pseudomonadati</taxon>
        <taxon>Myxococcota</taxon>
        <taxon>Polyangia</taxon>
        <taxon>Nannocystales</taxon>
        <taxon>Nannocystaceae</taxon>
        <taxon>Enhygromyxa</taxon>
    </lineage>
</organism>
<feature type="region of interest" description="Disordered" evidence="1">
    <location>
        <begin position="21"/>
        <end position="90"/>
    </location>
</feature>
<dbReference type="PROSITE" id="PS51257">
    <property type="entry name" value="PROKAR_LIPOPROTEIN"/>
    <property type="match status" value="1"/>
</dbReference>
<dbReference type="SUPFAM" id="SSF74653">
    <property type="entry name" value="TolA/TonB C-terminal domain"/>
    <property type="match status" value="1"/>
</dbReference>